<evidence type="ECO:0000256" key="1">
    <source>
        <dbReference type="SAM" id="SignalP"/>
    </source>
</evidence>
<feature type="signal peptide" evidence="1">
    <location>
        <begin position="1"/>
        <end position="19"/>
    </location>
</feature>
<feature type="chain" id="PRO_5047229626" evidence="1">
    <location>
        <begin position="20"/>
        <end position="352"/>
    </location>
</feature>
<dbReference type="InterPro" id="IPR038607">
    <property type="entry name" value="PhoD-like_sf"/>
</dbReference>
<dbReference type="InterPro" id="IPR018946">
    <property type="entry name" value="PhoD-like_MPP"/>
</dbReference>
<feature type="domain" description="PhoD-like phosphatase metallophosphatase" evidence="2">
    <location>
        <begin position="87"/>
        <end position="335"/>
    </location>
</feature>
<dbReference type="EMBL" id="JAAWWL010000002">
    <property type="protein sequence ID" value="NKI32831.1"/>
    <property type="molecule type" value="Genomic_DNA"/>
</dbReference>
<dbReference type="SUPFAM" id="SSF56300">
    <property type="entry name" value="Metallo-dependent phosphatases"/>
    <property type="match status" value="1"/>
</dbReference>
<evidence type="ECO:0000313" key="3">
    <source>
        <dbReference type="EMBL" id="NKI32831.1"/>
    </source>
</evidence>
<sequence>MKKSQIFRTLLLVIIGLSAACSINRNASKQDKAQKANTTSEVIRIAFGSCNKTDSENKLWDDILANEPVMWIWGGDNIYADTDDVEKLRAMYLAQNQIEGYRKLKENTMVTGVWDDHDYGLNDGGEEFAAKNESQQEFLDFMGISKNDSRREINGIYSKAEISTPTGLVNIYNLDTRYFRSKLKKSTERNRRYEPDTTSSKTLLGKTQWAWLEEELTNSRAEFNLIISSIQFLSSEHGYEKWANFPHEVEKMKEIIVKSGAKGVLFLSGDRHISEFSKTSIKGLNYPIIDFTSSGLTHSYTEYSGEPNKYRVGKVVNTVSFGIIELDLTAKEVTMKILTDGNVLLQELKQSY</sequence>
<dbReference type="RefSeq" id="WP_168553003.1">
    <property type="nucleotide sequence ID" value="NZ_JAAWWL010000002.1"/>
</dbReference>
<dbReference type="Pfam" id="PF09423">
    <property type="entry name" value="PhoD"/>
    <property type="match status" value="1"/>
</dbReference>
<dbReference type="PANTHER" id="PTHR33987:SF1">
    <property type="entry name" value="CALCINEURIN-LIKE METALLO-PHOSPHOESTERASE SUPERFAMILY PROTEIN"/>
    <property type="match status" value="1"/>
</dbReference>
<dbReference type="Gene3D" id="3.60.21.70">
    <property type="entry name" value="PhoD-like phosphatase"/>
    <property type="match status" value="1"/>
</dbReference>
<gene>
    <name evidence="3" type="ORF">HCU67_12815</name>
</gene>
<keyword evidence="4" id="KW-1185">Reference proteome</keyword>
<dbReference type="Proteomes" id="UP000718451">
    <property type="component" value="Unassembled WGS sequence"/>
</dbReference>
<proteinExistence type="predicted"/>
<organism evidence="3 4">
    <name type="scientific">Croceivirga thetidis</name>
    <dbReference type="NCBI Taxonomy" id="2721623"/>
    <lineage>
        <taxon>Bacteria</taxon>
        <taxon>Pseudomonadati</taxon>
        <taxon>Bacteroidota</taxon>
        <taxon>Flavobacteriia</taxon>
        <taxon>Flavobacteriales</taxon>
        <taxon>Flavobacteriaceae</taxon>
        <taxon>Croceivirga</taxon>
    </lineage>
</organism>
<comment type="caution">
    <text evidence="3">The sequence shown here is derived from an EMBL/GenBank/DDBJ whole genome shotgun (WGS) entry which is preliminary data.</text>
</comment>
<reference evidence="3 4" key="1">
    <citation type="submission" date="2020-04" db="EMBL/GenBank/DDBJ databases">
        <authorList>
            <person name="Yoon J."/>
        </authorList>
    </citation>
    <scope>NUCLEOTIDE SEQUENCE [LARGE SCALE GENOMIC DNA]</scope>
    <source>
        <strain evidence="3 4">DJ-13</strain>
    </source>
</reference>
<evidence type="ECO:0000313" key="4">
    <source>
        <dbReference type="Proteomes" id="UP000718451"/>
    </source>
</evidence>
<dbReference type="PROSITE" id="PS51257">
    <property type="entry name" value="PROKAR_LIPOPROTEIN"/>
    <property type="match status" value="1"/>
</dbReference>
<evidence type="ECO:0000259" key="2">
    <source>
        <dbReference type="Pfam" id="PF09423"/>
    </source>
</evidence>
<accession>A0ABX1GUU7</accession>
<protein>
    <submittedName>
        <fullName evidence="3">Alkaline phosphatase family protein</fullName>
    </submittedName>
</protein>
<name>A0ABX1GUU7_9FLAO</name>
<keyword evidence="1" id="KW-0732">Signal</keyword>
<dbReference type="CDD" id="cd07389">
    <property type="entry name" value="MPP_PhoD"/>
    <property type="match status" value="1"/>
</dbReference>
<dbReference type="PANTHER" id="PTHR33987">
    <property type="entry name" value="CALCINEURIN-LIKE METALLO-PHOSPHOESTERASE SUPERFAMILY PROTEIN"/>
    <property type="match status" value="1"/>
</dbReference>
<dbReference type="InterPro" id="IPR029052">
    <property type="entry name" value="Metallo-depent_PP-like"/>
</dbReference>